<proteinExistence type="inferred from homology"/>
<evidence type="ECO:0000256" key="1">
    <source>
        <dbReference type="ARBA" id="ARBA00004196"/>
    </source>
</evidence>
<dbReference type="Gene3D" id="3.40.50.1980">
    <property type="entry name" value="Nitrogenase molybdenum iron protein domain"/>
    <property type="match status" value="2"/>
</dbReference>
<dbReference type="Pfam" id="PF01497">
    <property type="entry name" value="Peripla_BP_2"/>
    <property type="match status" value="1"/>
</dbReference>
<comment type="similarity">
    <text evidence="2">Belongs to the bacterial solute-binding protein 8 family.</text>
</comment>
<keyword evidence="3" id="KW-0813">Transport</keyword>
<dbReference type="InterPro" id="IPR002491">
    <property type="entry name" value="ABC_transptr_periplasmic_BD"/>
</dbReference>
<feature type="domain" description="Fe/B12 periplasmic-binding" evidence="6">
    <location>
        <begin position="67"/>
        <end position="349"/>
    </location>
</feature>
<gene>
    <name evidence="7" type="ORF">BXY45_13827</name>
</gene>
<organism evidence="7 8">
    <name type="scientific">Quadrisphaera granulorum</name>
    <dbReference type="NCBI Taxonomy" id="317664"/>
    <lineage>
        <taxon>Bacteria</taxon>
        <taxon>Bacillati</taxon>
        <taxon>Actinomycetota</taxon>
        <taxon>Actinomycetes</taxon>
        <taxon>Kineosporiales</taxon>
        <taxon>Kineosporiaceae</taxon>
        <taxon>Quadrisphaera</taxon>
    </lineage>
</organism>
<sequence>MRSLRSGPLLPLFALATSAFLTGWGASPTVASSPEGTATAPATAAGAFPVTIANTYGGTTIESRPERAATLSWSNQDVALALGVVPVGMPKATYGDDDGDGVLPWTYQALEKAGATGSKLPVLFDQTDGIPFEAVSNTRPDVVLAAYSGLTQDDFTTLSKIAPTVSFPERAFGTTWRETALLDGEALGEKAQAQAAIAGIEQQITEGLASHPDVKGKTFAAAYIDPSDLSRFNLYLPDDARVQFLTDLGLTVAPSVAATKPDGNGFFVKFASENIDQLADVDVLVTYGDDGTLATLQADPLIGKLPAVARGSVVVLPDGAPLSAAASAPSLLSVPWMLPQYLDLLQAAAAKV</sequence>
<feature type="signal peptide" evidence="5">
    <location>
        <begin position="1"/>
        <end position="21"/>
    </location>
</feature>
<dbReference type="RefSeq" id="WP_109776428.1">
    <property type="nucleotide sequence ID" value="NZ_QGDQ01000038.1"/>
</dbReference>
<dbReference type="Proteomes" id="UP000245469">
    <property type="component" value="Unassembled WGS sequence"/>
</dbReference>
<evidence type="ECO:0000256" key="2">
    <source>
        <dbReference type="ARBA" id="ARBA00008814"/>
    </source>
</evidence>
<evidence type="ECO:0000259" key="6">
    <source>
        <dbReference type="PROSITE" id="PS50983"/>
    </source>
</evidence>
<dbReference type="GO" id="GO:0030288">
    <property type="term" value="C:outer membrane-bounded periplasmic space"/>
    <property type="evidence" value="ECO:0007669"/>
    <property type="project" value="TreeGrafter"/>
</dbReference>
<keyword evidence="8" id="KW-1185">Reference proteome</keyword>
<keyword evidence="4 5" id="KW-0732">Signal</keyword>
<comment type="caution">
    <text evidence="7">The sequence shown here is derived from an EMBL/GenBank/DDBJ whole genome shotgun (WGS) entry which is preliminary data.</text>
</comment>
<dbReference type="AlphaFoldDB" id="A0A315ZPZ4"/>
<evidence type="ECO:0000256" key="5">
    <source>
        <dbReference type="SAM" id="SignalP"/>
    </source>
</evidence>
<dbReference type="SUPFAM" id="SSF53807">
    <property type="entry name" value="Helical backbone' metal receptor"/>
    <property type="match status" value="1"/>
</dbReference>
<feature type="chain" id="PRO_5039136637" evidence="5">
    <location>
        <begin position="22"/>
        <end position="352"/>
    </location>
</feature>
<evidence type="ECO:0000256" key="3">
    <source>
        <dbReference type="ARBA" id="ARBA00022448"/>
    </source>
</evidence>
<dbReference type="PROSITE" id="PS50983">
    <property type="entry name" value="FE_B12_PBP"/>
    <property type="match status" value="1"/>
</dbReference>
<accession>A0A315ZPZ4</accession>
<dbReference type="PANTHER" id="PTHR30532:SF24">
    <property type="entry name" value="FERRIC ENTEROBACTIN-BINDING PERIPLASMIC PROTEIN FEPB"/>
    <property type="match status" value="1"/>
</dbReference>
<dbReference type="GO" id="GO:1901678">
    <property type="term" value="P:iron coordination entity transport"/>
    <property type="evidence" value="ECO:0007669"/>
    <property type="project" value="UniProtKB-ARBA"/>
</dbReference>
<reference evidence="7 8" key="1">
    <citation type="submission" date="2018-03" db="EMBL/GenBank/DDBJ databases">
        <title>Genomic Encyclopedia of Archaeal and Bacterial Type Strains, Phase II (KMG-II): from individual species to whole genera.</title>
        <authorList>
            <person name="Goeker M."/>
        </authorList>
    </citation>
    <scope>NUCLEOTIDE SEQUENCE [LARGE SCALE GENOMIC DNA]</scope>
    <source>
        <strain evidence="7 8">DSM 44889</strain>
    </source>
</reference>
<dbReference type="EMBL" id="QGDQ01000038">
    <property type="protein sequence ID" value="PWJ47379.1"/>
    <property type="molecule type" value="Genomic_DNA"/>
</dbReference>
<dbReference type="InterPro" id="IPR051313">
    <property type="entry name" value="Bact_iron-sidero_bind"/>
</dbReference>
<dbReference type="OrthoDB" id="1846031at2"/>
<comment type="subcellular location">
    <subcellularLocation>
        <location evidence="1">Cell envelope</location>
    </subcellularLocation>
</comment>
<name>A0A315ZPZ4_9ACTN</name>
<evidence type="ECO:0000313" key="8">
    <source>
        <dbReference type="Proteomes" id="UP000245469"/>
    </source>
</evidence>
<evidence type="ECO:0000313" key="7">
    <source>
        <dbReference type="EMBL" id="PWJ47379.1"/>
    </source>
</evidence>
<evidence type="ECO:0000256" key="4">
    <source>
        <dbReference type="ARBA" id="ARBA00022729"/>
    </source>
</evidence>
<dbReference type="PANTHER" id="PTHR30532">
    <property type="entry name" value="IRON III DICITRATE-BINDING PERIPLASMIC PROTEIN"/>
    <property type="match status" value="1"/>
</dbReference>
<protein>
    <submittedName>
        <fullName evidence="7">Iron complex transport system substrate-binding protein</fullName>
    </submittedName>
</protein>